<evidence type="ECO:0000256" key="1">
    <source>
        <dbReference type="ARBA" id="ARBA00022801"/>
    </source>
</evidence>
<keyword evidence="4" id="KW-1185">Reference proteome</keyword>
<dbReference type="InterPro" id="IPR036380">
    <property type="entry name" value="Isochorismatase-like_sf"/>
</dbReference>
<dbReference type="KEGG" id="bgv:CAL12_20470"/>
<organism evidence="3 4">
    <name type="scientific">Bordetella genomosp. 8</name>
    <dbReference type="NCBI Taxonomy" id="1416806"/>
    <lineage>
        <taxon>Bacteria</taxon>
        <taxon>Pseudomonadati</taxon>
        <taxon>Pseudomonadota</taxon>
        <taxon>Betaproteobacteria</taxon>
        <taxon>Burkholderiales</taxon>
        <taxon>Alcaligenaceae</taxon>
        <taxon>Bordetella</taxon>
    </lineage>
</organism>
<dbReference type="CDD" id="cd00431">
    <property type="entry name" value="cysteine_hydrolases"/>
    <property type="match status" value="1"/>
</dbReference>
<dbReference type="Gene3D" id="3.40.50.850">
    <property type="entry name" value="Isochorismatase-like"/>
    <property type="match status" value="1"/>
</dbReference>
<accession>A0A1W6YPE5</accession>
<evidence type="ECO:0000259" key="2">
    <source>
        <dbReference type="Pfam" id="PF00857"/>
    </source>
</evidence>
<dbReference type="AlphaFoldDB" id="A0A1W6YPE5"/>
<dbReference type="GO" id="GO:0016787">
    <property type="term" value="F:hydrolase activity"/>
    <property type="evidence" value="ECO:0007669"/>
    <property type="project" value="UniProtKB-KW"/>
</dbReference>
<dbReference type="STRING" id="1416806.CAL12_20470"/>
<proteinExistence type="predicted"/>
<dbReference type="SUPFAM" id="SSF52499">
    <property type="entry name" value="Isochorismatase-like hydrolases"/>
    <property type="match status" value="1"/>
</dbReference>
<dbReference type="InterPro" id="IPR000868">
    <property type="entry name" value="Isochorismatase-like_dom"/>
</dbReference>
<dbReference type="PANTHER" id="PTHR43540">
    <property type="entry name" value="PEROXYUREIDOACRYLATE/UREIDOACRYLATE AMIDOHYDROLASE-RELATED"/>
    <property type="match status" value="1"/>
</dbReference>
<dbReference type="PANTHER" id="PTHR43540:SF16">
    <property type="entry name" value="ISOCHORISMATASE-LIKE DOMAIN-CONTAINING PROTEIN"/>
    <property type="match status" value="1"/>
</dbReference>
<dbReference type="Pfam" id="PF00857">
    <property type="entry name" value="Isochorismatase"/>
    <property type="match status" value="1"/>
</dbReference>
<dbReference type="EMBL" id="CP021108">
    <property type="protein sequence ID" value="ARP82955.1"/>
    <property type="molecule type" value="Genomic_DNA"/>
</dbReference>
<sequence length="239" mass="26987">MLRTLEMTLFTHRPPEIRLEKERTALVLVDLQNDFLTEGGKYYVLIEDLMKQNNVNANLEALLEAAKEHGYPVFMSPHYFFPHDHKGKTHLSPMEDLALHGGVVARESPLHMHDVPGGGADVPDRFRKYMEDENTTVVSRHVTYAPTNDLAYMLRRRKIETVIMAGPVANLCLEDHMRNLIRDGFQTVMVRDAVAAAANEEGSGLDAAMINWRFMANAVWDTKRTVEQMAEAAQTPNAA</sequence>
<gene>
    <name evidence="3" type="ORF">CAL12_20470</name>
</gene>
<evidence type="ECO:0000313" key="3">
    <source>
        <dbReference type="EMBL" id="ARP82955.1"/>
    </source>
</evidence>
<feature type="domain" description="Isochorismatase-like" evidence="2">
    <location>
        <begin position="24"/>
        <end position="201"/>
    </location>
</feature>
<name>A0A1W6YPE5_9BORD</name>
<protein>
    <recommendedName>
        <fullName evidence="2">Isochorismatase-like domain-containing protein</fullName>
    </recommendedName>
</protein>
<dbReference type="Proteomes" id="UP000194151">
    <property type="component" value="Chromosome"/>
</dbReference>
<reference evidence="3 4" key="1">
    <citation type="submission" date="2017-05" db="EMBL/GenBank/DDBJ databases">
        <title>Complete and WGS of Bordetella genogroups.</title>
        <authorList>
            <person name="Spilker T."/>
            <person name="LiPuma J."/>
        </authorList>
    </citation>
    <scope>NUCLEOTIDE SEQUENCE [LARGE SCALE GENOMIC DNA]</scope>
    <source>
        <strain evidence="3 4">AU19157</strain>
    </source>
</reference>
<dbReference type="InterPro" id="IPR050272">
    <property type="entry name" value="Isochorismatase-like_hydrls"/>
</dbReference>
<keyword evidence="1" id="KW-0378">Hydrolase</keyword>
<evidence type="ECO:0000313" key="4">
    <source>
        <dbReference type="Proteomes" id="UP000194151"/>
    </source>
</evidence>